<reference evidence="2 3" key="1">
    <citation type="submission" date="2020-07" db="EMBL/GenBank/DDBJ databases">
        <title>Sequencing the genomes of 1000 actinobacteria strains.</title>
        <authorList>
            <person name="Klenk H.-P."/>
        </authorList>
    </citation>
    <scope>NUCLEOTIDE SEQUENCE [LARGE SCALE GENOMIC DNA]</scope>
    <source>
        <strain evidence="2 3">DSM 17380</strain>
    </source>
</reference>
<proteinExistence type="predicted"/>
<dbReference type="EMBL" id="JACCBD010000001">
    <property type="protein sequence ID" value="NYD27541.1"/>
    <property type="molecule type" value="Genomic_DNA"/>
</dbReference>
<evidence type="ECO:0000313" key="3">
    <source>
        <dbReference type="Proteomes" id="UP000586095"/>
    </source>
</evidence>
<comment type="caution">
    <text evidence="2">The sequence shown here is derived from an EMBL/GenBank/DDBJ whole genome shotgun (WGS) entry which is preliminary data.</text>
</comment>
<sequence>MTIESKPTLIDHRLTMRSDALTIDHGERAPDLTPATHPAPSKGHSST</sequence>
<dbReference type="AlphaFoldDB" id="A0A852R1R5"/>
<dbReference type="Proteomes" id="UP000586095">
    <property type="component" value="Unassembled WGS sequence"/>
</dbReference>
<protein>
    <submittedName>
        <fullName evidence="2">Uncharacterized protein</fullName>
    </submittedName>
</protein>
<accession>A0A852R1R5</accession>
<feature type="region of interest" description="Disordered" evidence="1">
    <location>
        <begin position="21"/>
        <end position="47"/>
    </location>
</feature>
<evidence type="ECO:0000256" key="1">
    <source>
        <dbReference type="SAM" id="MobiDB-lite"/>
    </source>
</evidence>
<evidence type="ECO:0000313" key="2">
    <source>
        <dbReference type="EMBL" id="NYD27541.1"/>
    </source>
</evidence>
<organism evidence="2 3">
    <name type="scientific">Leucobacter aridicollis</name>
    <dbReference type="NCBI Taxonomy" id="283878"/>
    <lineage>
        <taxon>Bacteria</taxon>
        <taxon>Bacillati</taxon>
        <taxon>Actinomycetota</taxon>
        <taxon>Actinomycetes</taxon>
        <taxon>Micrococcales</taxon>
        <taxon>Microbacteriaceae</taxon>
        <taxon>Leucobacter</taxon>
    </lineage>
</organism>
<name>A0A852R1R5_9MICO</name>
<keyword evidence="3" id="KW-1185">Reference proteome</keyword>
<feature type="compositionally biased region" description="Basic and acidic residues" evidence="1">
    <location>
        <begin position="21"/>
        <end position="30"/>
    </location>
</feature>
<gene>
    <name evidence="2" type="ORF">BJ960_002344</name>
</gene>
<dbReference type="RefSeq" id="WP_185987414.1">
    <property type="nucleotide sequence ID" value="NZ_BAAALZ010000001.1"/>
</dbReference>